<dbReference type="SMART" id="SM00612">
    <property type="entry name" value="Kelch"/>
    <property type="match status" value="3"/>
</dbReference>
<evidence type="ECO:0000313" key="5">
    <source>
        <dbReference type="EMBL" id="CAD7624478.1"/>
    </source>
</evidence>
<dbReference type="Gene3D" id="1.25.40.420">
    <property type="match status" value="1"/>
</dbReference>
<feature type="domain" description="BTB" evidence="4">
    <location>
        <begin position="667"/>
        <end position="736"/>
    </location>
</feature>
<dbReference type="InterPro" id="IPR051568">
    <property type="entry name" value="LZTR1/Attractin"/>
</dbReference>
<dbReference type="CDD" id="cd18505">
    <property type="entry name" value="BACK1_LZTR1"/>
    <property type="match status" value="1"/>
</dbReference>
<dbReference type="GO" id="GO:0003779">
    <property type="term" value="F:actin binding"/>
    <property type="evidence" value="ECO:0007669"/>
    <property type="project" value="UniProtKB-KW"/>
</dbReference>
<gene>
    <name evidence="5" type="ORF">OSB1V03_LOCUS4922</name>
</gene>
<accession>A0A7R9KJM6</accession>
<evidence type="ECO:0000259" key="4">
    <source>
        <dbReference type="PROSITE" id="PS50097"/>
    </source>
</evidence>
<keyword evidence="1" id="KW-0880">Kelch repeat</keyword>
<dbReference type="Pfam" id="PF00651">
    <property type="entry name" value="BTB"/>
    <property type="match status" value="2"/>
</dbReference>
<proteinExistence type="predicted"/>
<dbReference type="PROSITE" id="PS50097">
    <property type="entry name" value="BTB"/>
    <property type="match status" value="2"/>
</dbReference>
<dbReference type="InterPro" id="IPR011333">
    <property type="entry name" value="SKP1/BTB/POZ_sf"/>
</dbReference>
<dbReference type="InterPro" id="IPR006652">
    <property type="entry name" value="Kelch_1"/>
</dbReference>
<name>A0A7R9KJM6_9ACAR</name>
<feature type="compositionally biased region" description="Polar residues" evidence="3">
    <location>
        <begin position="595"/>
        <end position="619"/>
    </location>
</feature>
<sequence length="851" mass="95227">MDVNANRPAGQLFATSSEYLSLDFGAVESVHRWRRCGECDEFVGSRRSKHTIVAYKSSIYVFGGDNGKHMLNDLLRFDVNDNSWSRAFTVGTPPTSRYHHSAVVYENSMFVFGGYTGDIHSNSNLTNRNDLYEYRFTSGHWNEWKSDVKSAMPVPRSAHGCAVYDHKLWIFAGYDGNARLNDMWTIALTGPSDHRVWEEVQQSGDCPPTCCNFPVVVARDSMFLFSGQSGAKMTNDLFQFHFKDKRWTRFATTEHILRGAPPPPTRRYGHTMVAYDRHLYVFGGAADSTLPSDLHCFDLDTTTWSVVQPSLDSEIPSGRLFHAAAVIDDGMYVFGGTVDNNVRSSELFRFQFGCYPKCTLHDDFGRLLERKQSAAAKEETNFYDLEFVVTDTVTADTRTDSPPREATIPAHIAFCAARSHYLRNKIRAAQDMNLESGLVTPPAATGGRHSSFDDKPRLQIRLKNVNPDALELVLNYIYTDRVDPSRTNAAADSLSNKIVLLMMDVYTLAVRFQMKRLEHLCVLYLNAAINHNNVLVAIQNAAQLKLDFIKEFCMKFIVKDINYSCIVMSREFETLSQPLMVEIIRRKQVSKNLSAFGNSPDGSSSPALKQSPQSSTTNLAGIGRSDKTNGGNGSGSGGQKNGSANTYGTTLEQDMELFLTASGKEFCDITLMVATHPLMAHKSVLAARSAYFEAMFRSMPPHNNTVQVTIGEMVPSVQSFETLLRYVYCGEVSMPPEDSLYLFTAPNYYGFTNTRLQTFCKQNLEMNVTFENVIPILEASDRIGAHEMKRHALDLIVQTFPKVVRLSRFRDLTRELLLDIVDALAEKSAADGADQPPPDRIGISTDTILNI</sequence>
<dbReference type="PANTHER" id="PTHR46376:SF1">
    <property type="entry name" value="LEUCINE-ZIPPER-LIKE TRANSCRIPTIONAL REGULATOR 1"/>
    <property type="match status" value="1"/>
</dbReference>
<reference evidence="5" key="1">
    <citation type="submission" date="2020-11" db="EMBL/GenBank/DDBJ databases">
        <authorList>
            <person name="Tran Van P."/>
        </authorList>
    </citation>
    <scope>NUCLEOTIDE SEQUENCE</scope>
</reference>
<keyword evidence="6" id="KW-1185">Reference proteome</keyword>
<evidence type="ECO:0000256" key="1">
    <source>
        <dbReference type="ARBA" id="ARBA00022441"/>
    </source>
</evidence>
<organism evidence="5">
    <name type="scientific">Medioppia subpectinata</name>
    <dbReference type="NCBI Taxonomy" id="1979941"/>
    <lineage>
        <taxon>Eukaryota</taxon>
        <taxon>Metazoa</taxon>
        <taxon>Ecdysozoa</taxon>
        <taxon>Arthropoda</taxon>
        <taxon>Chelicerata</taxon>
        <taxon>Arachnida</taxon>
        <taxon>Acari</taxon>
        <taxon>Acariformes</taxon>
        <taxon>Sarcoptiformes</taxon>
        <taxon>Oribatida</taxon>
        <taxon>Brachypylina</taxon>
        <taxon>Oppioidea</taxon>
        <taxon>Oppiidae</taxon>
        <taxon>Medioppia</taxon>
    </lineage>
</organism>
<dbReference type="Proteomes" id="UP000759131">
    <property type="component" value="Unassembled WGS sequence"/>
</dbReference>
<protein>
    <recommendedName>
        <fullName evidence="4">BTB domain-containing protein</fullName>
    </recommendedName>
</protein>
<dbReference type="FunFam" id="2.120.10.80:FF:000090">
    <property type="entry name" value="Leucine-zipper transcriptional regulator 1"/>
    <property type="match status" value="1"/>
</dbReference>
<keyword evidence="2" id="KW-0677">Repeat</keyword>
<dbReference type="SUPFAM" id="SSF117281">
    <property type="entry name" value="Kelch motif"/>
    <property type="match status" value="1"/>
</dbReference>
<dbReference type="GO" id="GO:0005794">
    <property type="term" value="C:Golgi apparatus"/>
    <property type="evidence" value="ECO:0007669"/>
    <property type="project" value="TreeGrafter"/>
</dbReference>
<dbReference type="Pfam" id="PF24681">
    <property type="entry name" value="Kelch_KLHDC2_KLHL20_DRC7"/>
    <property type="match status" value="2"/>
</dbReference>
<dbReference type="PANTHER" id="PTHR46376">
    <property type="entry name" value="LEUCINE-ZIPPER-LIKE TRANSCRIPTIONAL REGULATOR 1"/>
    <property type="match status" value="1"/>
</dbReference>
<evidence type="ECO:0000256" key="2">
    <source>
        <dbReference type="ARBA" id="ARBA00022737"/>
    </source>
</evidence>
<dbReference type="EMBL" id="CAJPIZ010002350">
    <property type="protein sequence ID" value="CAG2104908.1"/>
    <property type="molecule type" value="Genomic_DNA"/>
</dbReference>
<dbReference type="OrthoDB" id="10250130at2759"/>
<dbReference type="EMBL" id="OC856925">
    <property type="protein sequence ID" value="CAD7624478.1"/>
    <property type="molecule type" value="Genomic_DNA"/>
</dbReference>
<evidence type="ECO:0000313" key="6">
    <source>
        <dbReference type="Proteomes" id="UP000759131"/>
    </source>
</evidence>
<feature type="compositionally biased region" description="Gly residues" evidence="3">
    <location>
        <begin position="630"/>
        <end position="640"/>
    </location>
</feature>
<dbReference type="CDD" id="cd18506">
    <property type="entry name" value="BACK2_LZTR1"/>
    <property type="match status" value="1"/>
</dbReference>
<evidence type="ECO:0000256" key="3">
    <source>
        <dbReference type="SAM" id="MobiDB-lite"/>
    </source>
</evidence>
<feature type="domain" description="BTB" evidence="4">
    <location>
        <begin position="383"/>
        <end position="486"/>
    </location>
</feature>
<dbReference type="Gene3D" id="2.120.10.80">
    <property type="entry name" value="Kelch-type beta propeller"/>
    <property type="match status" value="2"/>
</dbReference>
<dbReference type="Gene3D" id="3.30.710.10">
    <property type="entry name" value="Potassium Channel Kv1.1, Chain A"/>
    <property type="match status" value="2"/>
</dbReference>
<dbReference type="SUPFAM" id="SSF54695">
    <property type="entry name" value="POZ domain"/>
    <property type="match status" value="2"/>
</dbReference>
<dbReference type="SMART" id="SM00225">
    <property type="entry name" value="BTB"/>
    <property type="match status" value="2"/>
</dbReference>
<feature type="region of interest" description="Disordered" evidence="3">
    <location>
        <begin position="595"/>
        <end position="646"/>
    </location>
</feature>
<dbReference type="InterPro" id="IPR015915">
    <property type="entry name" value="Kelch-typ_b-propeller"/>
</dbReference>
<dbReference type="AlphaFoldDB" id="A0A7R9KJM6"/>
<dbReference type="InterPro" id="IPR000210">
    <property type="entry name" value="BTB/POZ_dom"/>
</dbReference>